<dbReference type="PANTHER" id="PTHR12215">
    <property type="entry name" value="PHOSPHOPANTETHEINE TRANSFERASE"/>
    <property type="match status" value="1"/>
</dbReference>
<keyword evidence="6" id="KW-0045">Antibiotic biosynthesis</keyword>
<evidence type="ECO:0000256" key="6">
    <source>
        <dbReference type="ARBA" id="ARBA00023194"/>
    </source>
</evidence>
<dbReference type="GO" id="GO:0019878">
    <property type="term" value="P:lysine biosynthetic process via aminoadipic acid"/>
    <property type="evidence" value="ECO:0007669"/>
    <property type="project" value="TreeGrafter"/>
</dbReference>
<keyword evidence="3 9" id="KW-0808">Transferase</keyword>
<comment type="similarity">
    <text evidence="2">Belongs to the P-Pant transferase superfamily. Gsp/Sfp/HetI/AcpT family.</text>
</comment>
<dbReference type="SUPFAM" id="SSF56214">
    <property type="entry name" value="4'-phosphopantetheinyl transferase"/>
    <property type="match status" value="2"/>
</dbReference>
<dbReference type="GO" id="GO:0006633">
    <property type="term" value="P:fatty acid biosynthetic process"/>
    <property type="evidence" value="ECO:0007669"/>
    <property type="project" value="InterPro"/>
</dbReference>
<dbReference type="GO" id="GO:0005829">
    <property type="term" value="C:cytosol"/>
    <property type="evidence" value="ECO:0007669"/>
    <property type="project" value="TreeGrafter"/>
</dbReference>
<dbReference type="Pfam" id="PF22624">
    <property type="entry name" value="AASDHPPT_N"/>
    <property type="match status" value="1"/>
</dbReference>
<evidence type="ECO:0000256" key="2">
    <source>
        <dbReference type="ARBA" id="ARBA00010990"/>
    </source>
</evidence>
<dbReference type="InterPro" id="IPR037143">
    <property type="entry name" value="4-PPantetheinyl_Trfase_dom_sf"/>
</dbReference>
<comment type="cofactor">
    <cofactor evidence="1">
        <name>Mg(2+)</name>
        <dbReference type="ChEBI" id="CHEBI:18420"/>
    </cofactor>
</comment>
<dbReference type="PANTHER" id="PTHR12215:SF10">
    <property type="entry name" value="L-AMINOADIPATE-SEMIALDEHYDE DEHYDROGENASE-PHOSPHOPANTETHEINYL TRANSFERASE"/>
    <property type="match status" value="1"/>
</dbReference>
<dbReference type="InterPro" id="IPR008278">
    <property type="entry name" value="4-PPantetheinyl_Trfase_dom"/>
</dbReference>
<dbReference type="InterPro" id="IPR004568">
    <property type="entry name" value="Ppantetheine-prot_Trfase_dom"/>
</dbReference>
<evidence type="ECO:0000259" key="8">
    <source>
        <dbReference type="Pfam" id="PF22624"/>
    </source>
</evidence>
<dbReference type="Gene3D" id="3.90.470.20">
    <property type="entry name" value="4'-phosphopantetheinyl transferase domain"/>
    <property type="match status" value="2"/>
</dbReference>
<dbReference type="GO" id="GO:0000287">
    <property type="term" value="F:magnesium ion binding"/>
    <property type="evidence" value="ECO:0007669"/>
    <property type="project" value="InterPro"/>
</dbReference>
<reference evidence="9 10" key="1">
    <citation type="submission" date="2017-06" db="EMBL/GenBank/DDBJ databases">
        <title>Complete genome sequence of Paenibacillus odorifer CBA7130.</title>
        <authorList>
            <person name="Nam Y.-D."/>
            <person name="Kang J."/>
            <person name="Chung W.-H."/>
        </authorList>
    </citation>
    <scope>NUCLEOTIDE SEQUENCE [LARGE SCALE GENOMIC DNA]</scope>
    <source>
        <strain evidence="9 10">CBA7130</strain>
    </source>
</reference>
<dbReference type="Pfam" id="PF01648">
    <property type="entry name" value="ACPS"/>
    <property type="match status" value="1"/>
</dbReference>
<dbReference type="InterPro" id="IPR055066">
    <property type="entry name" value="AASDHPPT_N"/>
</dbReference>
<dbReference type="GO" id="GO:0017000">
    <property type="term" value="P:antibiotic biosynthetic process"/>
    <property type="evidence" value="ECO:0007669"/>
    <property type="project" value="UniProtKB-KW"/>
</dbReference>
<keyword evidence="4" id="KW-0479">Metal-binding</keyword>
<dbReference type="EMBL" id="CP021965">
    <property type="protein sequence ID" value="AWV35417.1"/>
    <property type="molecule type" value="Genomic_DNA"/>
</dbReference>
<dbReference type="InterPro" id="IPR050559">
    <property type="entry name" value="P-Pant_transferase_sf"/>
</dbReference>
<evidence type="ECO:0000256" key="1">
    <source>
        <dbReference type="ARBA" id="ARBA00001946"/>
    </source>
</evidence>
<dbReference type="GO" id="GO:0008897">
    <property type="term" value="F:holo-[acyl-carrier-protein] synthase activity"/>
    <property type="evidence" value="ECO:0007669"/>
    <property type="project" value="InterPro"/>
</dbReference>
<protein>
    <submittedName>
        <fullName evidence="9">Phosphopantetheine-protein transferase</fullName>
    </submittedName>
</protein>
<dbReference type="AlphaFoldDB" id="A0AAD0KQJ8"/>
<accession>A0AAD0KQJ8</accession>
<feature type="domain" description="4'-phosphopantetheinyl transferase" evidence="7">
    <location>
        <begin position="92"/>
        <end position="193"/>
    </location>
</feature>
<evidence type="ECO:0000256" key="4">
    <source>
        <dbReference type="ARBA" id="ARBA00022723"/>
    </source>
</evidence>
<gene>
    <name evidence="9" type="ORF">CD191_23775</name>
</gene>
<evidence type="ECO:0000313" key="9">
    <source>
        <dbReference type="EMBL" id="AWV35417.1"/>
    </source>
</evidence>
<keyword evidence="5" id="KW-0460">Magnesium</keyword>
<evidence type="ECO:0000256" key="5">
    <source>
        <dbReference type="ARBA" id="ARBA00022842"/>
    </source>
</evidence>
<dbReference type="RefSeq" id="WP_076142387.1">
    <property type="nucleotide sequence ID" value="NZ_CP021965.1"/>
</dbReference>
<sequence>MNDQMVLKLISTLPAEKQKRINRFVRKEDGIRTLAAEILSRLLICRRLSIKNSAIELEYNHYGKPLIKGNMNLYFNNSHSGEWVVSAISDTPVGTDVERISEINIGIAERFFSPCEFNDLMQKEGEDRLKYFFDLWTLKESYIKAIGIGLSLPLSSFTISLKGDKVSINTQNELNCFFFRQYIIDSGYRLALCSAYDRFPNQVEIVNFNEIAEVFLNYYN</sequence>
<evidence type="ECO:0000259" key="7">
    <source>
        <dbReference type="Pfam" id="PF01648"/>
    </source>
</evidence>
<name>A0AAD0KQJ8_9BACL</name>
<evidence type="ECO:0000313" key="10">
    <source>
        <dbReference type="Proteomes" id="UP000249163"/>
    </source>
</evidence>
<proteinExistence type="inferred from homology"/>
<evidence type="ECO:0000256" key="3">
    <source>
        <dbReference type="ARBA" id="ARBA00022679"/>
    </source>
</evidence>
<feature type="domain" description="4'-phosphopantetheinyl transferase N-terminal" evidence="8">
    <location>
        <begin position="7"/>
        <end position="87"/>
    </location>
</feature>
<organism evidence="9 10">
    <name type="scientific">Paenibacillus odorifer</name>
    <dbReference type="NCBI Taxonomy" id="189426"/>
    <lineage>
        <taxon>Bacteria</taxon>
        <taxon>Bacillati</taxon>
        <taxon>Bacillota</taxon>
        <taxon>Bacilli</taxon>
        <taxon>Bacillales</taxon>
        <taxon>Paenibacillaceae</taxon>
        <taxon>Paenibacillus</taxon>
    </lineage>
</organism>
<dbReference type="NCBIfam" id="TIGR00556">
    <property type="entry name" value="pantethn_trn"/>
    <property type="match status" value="1"/>
</dbReference>
<dbReference type="Proteomes" id="UP000249163">
    <property type="component" value="Chromosome"/>
</dbReference>